<sequence length="214" mass="23664">MAKQRTLLPPGRENFAQDPFAHSALGAMKWETASLYAGYPIDPSVTPLSEQLKNPVLWMTQAHAMSEAASAVLLKEQSFAEMPLSVRAVCESQYCAIAMMLIGYSLEVSLKAMIIVENGIEGYTQMGKKTMHHRLDDLASSLPDLSKKDKAILLGLSHFVSWAGRYPDPGTGKEHKLDEIFDLGEKHQVTAFDLFNVSSRVMRHAQTVVSQVLD</sequence>
<dbReference type="AlphaFoldDB" id="A0AAX1VTP5"/>
<comment type="caution">
    <text evidence="1">The sequence shown here is derived from an EMBL/GenBank/DDBJ whole genome shotgun (WGS) entry which is preliminary data.</text>
</comment>
<gene>
    <name evidence="1" type="ORF">ALQ89_03184</name>
</gene>
<dbReference type="Proteomes" id="UP000280350">
    <property type="component" value="Unassembled WGS sequence"/>
</dbReference>
<evidence type="ECO:0000313" key="1">
    <source>
        <dbReference type="EMBL" id="RML79845.1"/>
    </source>
</evidence>
<dbReference type="RefSeq" id="WP_016980732.1">
    <property type="nucleotide sequence ID" value="NZ_AP024464.1"/>
</dbReference>
<reference evidence="1 2" key="1">
    <citation type="submission" date="2018-08" db="EMBL/GenBank/DDBJ databases">
        <title>Recombination of ecologically and evolutionarily significant loci maintains genetic cohesion in the Pseudomonas syringae species complex.</title>
        <authorList>
            <person name="Dillon M."/>
            <person name="Thakur S."/>
            <person name="Almeida R.N.D."/>
            <person name="Weir B.S."/>
            <person name="Guttman D.S."/>
        </authorList>
    </citation>
    <scope>NUCLEOTIDE SEQUENCE [LARGE SCALE GENOMIC DNA]</scope>
    <source>
        <strain evidence="1 2">ICMP 2851</strain>
    </source>
</reference>
<organism evidence="1 2">
    <name type="scientific">Pseudomonas amygdali pv. tabaci</name>
    <name type="common">Pseudomonas syringae pv. tabaci</name>
    <dbReference type="NCBI Taxonomy" id="322"/>
    <lineage>
        <taxon>Bacteria</taxon>
        <taxon>Pseudomonadati</taxon>
        <taxon>Pseudomonadota</taxon>
        <taxon>Gammaproteobacteria</taxon>
        <taxon>Pseudomonadales</taxon>
        <taxon>Pseudomonadaceae</taxon>
        <taxon>Pseudomonas</taxon>
        <taxon>Pseudomonas amygdali</taxon>
    </lineage>
</organism>
<dbReference type="EMBL" id="RBNX01000142">
    <property type="protein sequence ID" value="RML79845.1"/>
    <property type="molecule type" value="Genomic_DNA"/>
</dbReference>
<protein>
    <submittedName>
        <fullName evidence="1">Uncharacterized protein</fullName>
    </submittedName>
</protein>
<proteinExistence type="predicted"/>
<name>A0AAX1VTP5_PSEAJ</name>
<evidence type="ECO:0000313" key="2">
    <source>
        <dbReference type="Proteomes" id="UP000280350"/>
    </source>
</evidence>
<accession>A0AAX1VTP5</accession>